<dbReference type="InterPro" id="IPR035624">
    <property type="entry name" value="AGGF1_OCRE"/>
</dbReference>
<comment type="caution">
    <text evidence="4">The sequence shown here is derived from an EMBL/GenBank/DDBJ whole genome shotgun (WGS) entry which is preliminary data.</text>
</comment>
<dbReference type="SMART" id="SM00443">
    <property type="entry name" value="G_patch"/>
    <property type="match status" value="1"/>
</dbReference>
<accession>A0ABN8N6R7</accession>
<evidence type="ECO:0000256" key="1">
    <source>
        <dbReference type="SAM" id="MobiDB-lite"/>
    </source>
</evidence>
<sequence length="585" mass="65423">MDVTESKLESSIEASSDITSEKDAVANLNNQIDELKRELDAVKKKLQKAEFERDSARKGVENLKSEVKELSKKLHEERKRNAEGTRKNGHAVRSNDNINDGECSSRPIQNREAQETEATETKDLRTALQEAATAAMSQSGFVYDDRTGLYYDWNTGYYYDPTSRLYYENTTGIYYYYDEQSGTYKLHSRVDISSSKQKTARKDSTDEKESGEESSEDEAESDKEVEVTEVQFPCIRAIVIKSSKLKVGSLFIVTYIGGTIGREKNVSHVMRIPDVEVSKTQCNIEFDKERRQFFISDVGSRNGTFLNGCRLSESKQESKPQVITHGDELTLGSTTLRLHIHPGSQTCDSCEPGQVQAQAQQGTLFVQDDEVCITKVVEGRKPVNSLTIQEQRKSVLKRIKKAYALEESSYTEPAVDVTGKYKDRAEVRRTKVGSDVPVVIADDAPASVHRPISTDNVGRQMLEKMGWSEGEGLGREGAGRREPVIVEVRDSLRGLGTGVKRSLDDADGKSYARAKTRERFTQAAQVTNDTTKRFVAAKTVHAEEKTSHNKDTDDVISLGEEAKCNNDSTQSNKADKEETLDMFSE</sequence>
<feature type="region of interest" description="Disordered" evidence="1">
    <location>
        <begin position="71"/>
        <end position="121"/>
    </location>
</feature>
<evidence type="ECO:0000259" key="3">
    <source>
        <dbReference type="PROSITE" id="PS50174"/>
    </source>
</evidence>
<dbReference type="Gene3D" id="2.60.200.20">
    <property type="match status" value="1"/>
</dbReference>
<dbReference type="Pfam" id="PF17780">
    <property type="entry name" value="OCRE"/>
    <property type="match status" value="1"/>
</dbReference>
<feature type="compositionally biased region" description="Acidic residues" evidence="1">
    <location>
        <begin position="209"/>
        <end position="223"/>
    </location>
</feature>
<feature type="region of interest" description="Disordered" evidence="1">
    <location>
        <begin position="195"/>
        <end position="224"/>
    </location>
</feature>
<protein>
    <recommendedName>
        <fullName evidence="6">Angiogenic factor with G patch and FHA domains 1</fullName>
    </recommendedName>
</protein>
<dbReference type="Proteomes" id="UP001159405">
    <property type="component" value="Unassembled WGS sequence"/>
</dbReference>
<feature type="compositionally biased region" description="Basic and acidic residues" evidence="1">
    <location>
        <begin position="71"/>
        <end position="86"/>
    </location>
</feature>
<dbReference type="InterPro" id="IPR008984">
    <property type="entry name" value="SMAD_FHA_dom_sf"/>
</dbReference>
<dbReference type="PROSITE" id="PS50006">
    <property type="entry name" value="FHA_DOMAIN"/>
    <property type="match status" value="1"/>
</dbReference>
<dbReference type="Pfam" id="PF00498">
    <property type="entry name" value="FHA"/>
    <property type="match status" value="1"/>
</dbReference>
<gene>
    <name evidence="4" type="ORF">PLOB_00000894</name>
</gene>
<dbReference type="Pfam" id="PF01585">
    <property type="entry name" value="G-patch"/>
    <property type="match status" value="1"/>
</dbReference>
<dbReference type="InterPro" id="IPR053027">
    <property type="entry name" value="AGGF1"/>
</dbReference>
<dbReference type="InterPro" id="IPR000253">
    <property type="entry name" value="FHA_dom"/>
</dbReference>
<feature type="region of interest" description="Disordered" evidence="1">
    <location>
        <begin position="1"/>
        <end position="22"/>
    </location>
</feature>
<evidence type="ECO:0000313" key="4">
    <source>
        <dbReference type="EMBL" id="CAH3042366.1"/>
    </source>
</evidence>
<dbReference type="InterPro" id="IPR000467">
    <property type="entry name" value="G_patch_dom"/>
</dbReference>
<feature type="compositionally biased region" description="Basic and acidic residues" evidence="1">
    <location>
        <begin position="1"/>
        <end position="10"/>
    </location>
</feature>
<dbReference type="InterPro" id="IPR041591">
    <property type="entry name" value="OCRE"/>
</dbReference>
<dbReference type="SMART" id="SM00240">
    <property type="entry name" value="FHA"/>
    <property type="match status" value="1"/>
</dbReference>
<proteinExistence type="predicted"/>
<feature type="region of interest" description="Disordered" evidence="1">
    <location>
        <begin position="540"/>
        <end position="585"/>
    </location>
</feature>
<dbReference type="CDD" id="cd16164">
    <property type="entry name" value="OCRE_VG5Q"/>
    <property type="match status" value="1"/>
</dbReference>
<dbReference type="PANTHER" id="PTHR23106">
    <property type="entry name" value="ANGIOGENIC FACTOR WITH G PATCH AND FHA DOMAINS 1"/>
    <property type="match status" value="1"/>
</dbReference>
<feature type="domain" description="FHA" evidence="2">
    <location>
        <begin position="258"/>
        <end position="311"/>
    </location>
</feature>
<dbReference type="Gene3D" id="1.20.5.1700">
    <property type="match status" value="1"/>
</dbReference>
<dbReference type="SUPFAM" id="SSF49879">
    <property type="entry name" value="SMAD/FHA domain"/>
    <property type="match status" value="1"/>
</dbReference>
<dbReference type="EMBL" id="CALNXK010000010">
    <property type="protein sequence ID" value="CAH3042366.1"/>
    <property type="molecule type" value="Genomic_DNA"/>
</dbReference>
<evidence type="ECO:0000313" key="5">
    <source>
        <dbReference type="Proteomes" id="UP001159405"/>
    </source>
</evidence>
<keyword evidence="5" id="KW-1185">Reference proteome</keyword>
<dbReference type="CDD" id="cd22686">
    <property type="entry name" value="FHA_AGGF1"/>
    <property type="match status" value="1"/>
</dbReference>
<feature type="domain" description="G-patch" evidence="3">
    <location>
        <begin position="454"/>
        <end position="500"/>
    </location>
</feature>
<feature type="compositionally biased region" description="Basic and acidic residues" evidence="1">
    <location>
        <begin position="540"/>
        <end position="553"/>
    </location>
</feature>
<name>A0ABN8N6R7_9CNID</name>
<dbReference type="PROSITE" id="PS50174">
    <property type="entry name" value="G_PATCH"/>
    <property type="match status" value="1"/>
</dbReference>
<evidence type="ECO:0008006" key="6">
    <source>
        <dbReference type="Google" id="ProtNLM"/>
    </source>
</evidence>
<reference evidence="4 5" key="1">
    <citation type="submission" date="2022-05" db="EMBL/GenBank/DDBJ databases">
        <authorList>
            <consortium name="Genoscope - CEA"/>
            <person name="William W."/>
        </authorList>
    </citation>
    <scope>NUCLEOTIDE SEQUENCE [LARGE SCALE GENOMIC DNA]</scope>
</reference>
<dbReference type="PANTHER" id="PTHR23106:SF24">
    <property type="entry name" value="ANGIOGENIC FACTOR WITH G PATCH AND FHA DOMAINS 1"/>
    <property type="match status" value="1"/>
</dbReference>
<organism evidence="4 5">
    <name type="scientific">Porites lobata</name>
    <dbReference type="NCBI Taxonomy" id="104759"/>
    <lineage>
        <taxon>Eukaryota</taxon>
        <taxon>Metazoa</taxon>
        <taxon>Cnidaria</taxon>
        <taxon>Anthozoa</taxon>
        <taxon>Hexacorallia</taxon>
        <taxon>Scleractinia</taxon>
        <taxon>Fungiina</taxon>
        <taxon>Poritidae</taxon>
        <taxon>Porites</taxon>
    </lineage>
</organism>
<evidence type="ECO:0000259" key="2">
    <source>
        <dbReference type="PROSITE" id="PS50006"/>
    </source>
</evidence>